<gene>
    <name evidence="2" type="ordered locus">DvMF_0744</name>
</gene>
<evidence type="ECO:0000313" key="2">
    <source>
        <dbReference type="EMBL" id="ACL07701.1"/>
    </source>
</evidence>
<dbReference type="eggNOG" id="COG4228">
    <property type="taxonomic scope" value="Bacteria"/>
</dbReference>
<dbReference type="Pfam" id="PF07157">
    <property type="entry name" value="DNA_circ_N"/>
    <property type="match status" value="1"/>
</dbReference>
<feature type="domain" description="DNA circulation N-terminal" evidence="1">
    <location>
        <begin position="7"/>
        <end position="93"/>
    </location>
</feature>
<protein>
    <submittedName>
        <fullName evidence="2">DNA circulation family protein</fullName>
    </submittedName>
</protein>
<accession>B8DKZ8</accession>
<organism evidence="2">
    <name type="scientific">Nitratidesulfovibrio vulgaris (strain DSM 19637 / Miyazaki F)</name>
    <name type="common">Desulfovibrio vulgaris</name>
    <dbReference type="NCBI Taxonomy" id="883"/>
    <lineage>
        <taxon>Bacteria</taxon>
        <taxon>Pseudomonadati</taxon>
        <taxon>Thermodesulfobacteriota</taxon>
        <taxon>Desulfovibrionia</taxon>
        <taxon>Desulfovibrionales</taxon>
        <taxon>Desulfovibrionaceae</taxon>
        <taxon>Nitratidesulfovibrio</taxon>
    </lineage>
</organism>
<dbReference type="AlphaFoldDB" id="B8DKZ8"/>
<dbReference type="HOGENOM" id="CLU_050830_0_0_7"/>
<dbReference type="InterPro" id="IPR009826">
    <property type="entry name" value="DNA_circ_N"/>
</dbReference>
<sequence>MAWKDNLLDASFRGAGFEVLRTRDKGERALVEHEYPYRPGAEVEDMGRKARRISLTAVFNGPQYEAGLAKLVAALEESGPGELVHPVFGSVTVRAASWDIPHEGEQPDYVEVGLEFVEAGTDNAFLGATGARGAAEGAALNAEGAAGEASEASGQSFARWLEQTARKYSLADKVDVLNSMHDTLDEYDAVQRAGRSAVYYLDFPSAYLSDLQAAQQVAADPLAVQGGGFRNWQKLSQAFPARSLTGGTGRSYPAGVSAYADSVAAGPSTGQAVASPMVSVPTADATRPAQQADLSTPQGATSAQLAVLANVTQTALLTEQATALLQAEAAAPTLTPQEVEAVVGNLRDRMQDAVDGARIVLPAQDAYAVAQALRDAALALQELGAAVIEQSPPLVTHVVDAPCNLHLLAHRLYGDYRRAAELERLNPATRNPNFLAAGQEVTGYAR</sequence>
<dbReference type="OrthoDB" id="378644at2"/>
<evidence type="ECO:0000259" key="1">
    <source>
        <dbReference type="Pfam" id="PF07157"/>
    </source>
</evidence>
<proteinExistence type="predicted"/>
<dbReference type="STRING" id="883.DvMF_0744"/>
<dbReference type="EMBL" id="CP001197">
    <property type="protein sequence ID" value="ACL07701.1"/>
    <property type="molecule type" value="Genomic_DNA"/>
</dbReference>
<dbReference type="KEGG" id="dvm:DvMF_0744"/>
<reference evidence="2" key="1">
    <citation type="submission" date="2008-10" db="EMBL/GenBank/DDBJ databases">
        <title>Complete sequence of Desulfovibrio vulgaris str. 'Miyazaki F'.</title>
        <authorList>
            <person name="Lucas S."/>
            <person name="Copeland A."/>
            <person name="Lapidus A."/>
            <person name="Glavina del Rio T."/>
            <person name="Dalin E."/>
            <person name="Tice H."/>
            <person name="Bruce D."/>
            <person name="Goodwin L."/>
            <person name="Pitluck S."/>
            <person name="Sims D."/>
            <person name="Brettin T."/>
            <person name="Detter J.C."/>
            <person name="Han C."/>
            <person name="Larimer F."/>
            <person name="Land M."/>
            <person name="Hauser L."/>
            <person name="Kyrpides N."/>
            <person name="Mikhailova N."/>
            <person name="Hazen T.C."/>
            <person name="Richardson P."/>
        </authorList>
    </citation>
    <scope>NUCLEOTIDE SEQUENCE</scope>
    <source>
        <strain evidence="2">Miyazaki F</strain>
    </source>
</reference>
<dbReference type="eggNOG" id="COG1652">
    <property type="taxonomic scope" value="Bacteria"/>
</dbReference>
<name>B8DKZ8_NITV9</name>